<dbReference type="Proteomes" id="UP000698752">
    <property type="component" value="Unassembled WGS sequence"/>
</dbReference>
<dbReference type="PANTHER" id="PTHR20961">
    <property type="entry name" value="GLYCOSYLTRANSFERASE"/>
    <property type="match status" value="1"/>
</dbReference>
<gene>
    <name evidence="5" type="ORF">GXW78_09670</name>
</gene>
<dbReference type="SUPFAM" id="SSF48452">
    <property type="entry name" value="TPR-like"/>
    <property type="match status" value="1"/>
</dbReference>
<proteinExistence type="predicted"/>
<evidence type="ECO:0000313" key="6">
    <source>
        <dbReference type="Proteomes" id="UP000698752"/>
    </source>
</evidence>
<name>A0ABS5EFY7_9PROT</name>
<dbReference type="Gene3D" id="1.25.40.10">
    <property type="entry name" value="Tetratricopeptide repeat domain"/>
    <property type="match status" value="1"/>
</dbReference>
<feature type="domain" description="Glycosyltransferase 61 catalytic" evidence="4">
    <location>
        <begin position="82"/>
        <end position="243"/>
    </location>
</feature>
<evidence type="ECO:0000313" key="5">
    <source>
        <dbReference type="EMBL" id="MBR0649931.1"/>
    </source>
</evidence>
<dbReference type="InterPro" id="IPR007657">
    <property type="entry name" value="Glycosyltransferase_61"/>
</dbReference>
<evidence type="ECO:0000256" key="1">
    <source>
        <dbReference type="ARBA" id="ARBA00022676"/>
    </source>
</evidence>
<dbReference type="EMBL" id="JAAEDI010000009">
    <property type="protein sequence ID" value="MBR0649931.1"/>
    <property type="molecule type" value="Genomic_DNA"/>
</dbReference>
<dbReference type="InterPro" id="IPR011990">
    <property type="entry name" value="TPR-like_helical_dom_sf"/>
</dbReference>
<keyword evidence="1" id="KW-0328">Glycosyltransferase</keyword>
<feature type="domain" description="Glycosyltransferase 61 catalytic" evidence="4">
    <location>
        <begin position="659"/>
        <end position="830"/>
    </location>
</feature>
<evidence type="ECO:0000259" key="4">
    <source>
        <dbReference type="Pfam" id="PF04577"/>
    </source>
</evidence>
<keyword evidence="3" id="KW-0325">Glycoprotein</keyword>
<reference evidence="6" key="1">
    <citation type="journal article" date="2021" name="Syst. Appl. Microbiol.">
        <title>Roseomonas hellenica sp. nov., isolated from roots of wild-growing Alkanna tinctoria.</title>
        <authorList>
            <person name="Rat A."/>
            <person name="Naranjo H.D."/>
            <person name="Lebbe L."/>
            <person name="Cnockaert M."/>
            <person name="Krigas N."/>
            <person name="Grigoriadou K."/>
            <person name="Maloupa E."/>
            <person name="Willems A."/>
        </authorList>
    </citation>
    <scope>NUCLEOTIDE SEQUENCE [LARGE SCALE GENOMIC DNA]</scope>
    <source>
        <strain evidence="6">LMG 31159</strain>
    </source>
</reference>
<evidence type="ECO:0000256" key="2">
    <source>
        <dbReference type="ARBA" id="ARBA00022679"/>
    </source>
</evidence>
<evidence type="ECO:0000256" key="3">
    <source>
        <dbReference type="ARBA" id="ARBA00023180"/>
    </source>
</evidence>
<accession>A0ABS5EFY7</accession>
<organism evidence="5 6">
    <name type="scientific">Neoroseomonas terrae</name>
    <dbReference type="NCBI Taxonomy" id="424799"/>
    <lineage>
        <taxon>Bacteria</taxon>
        <taxon>Pseudomonadati</taxon>
        <taxon>Pseudomonadota</taxon>
        <taxon>Alphaproteobacteria</taxon>
        <taxon>Acetobacterales</taxon>
        <taxon>Acetobacteraceae</taxon>
        <taxon>Neoroseomonas</taxon>
    </lineage>
</organism>
<sequence length="898" mass="99144">MTAPGRFDARVAAFHRALLLPVERLASGGAPFRVGALDQNGLPIKEFRLRRGRSTTADATFQHPTEILEGEYVYGGISFAQWGHFLLETLARLWFLKACSDHLPIIWHGVDGHAGFWRWQAELINIVGLGGREHRFVVSPTQISNLTVPEPGFVLLDEFAERQVRALGCVSFGAKRRGHRVWISRSQLKARTIAGEADVEARLLERGWAVLSPEKLSVREQLTMIAGAEVIAGFEGSAFHTLALFDDVPSKVRIVARPGGIGANYQLIAAAKSIDQAVFTAQVDAVSVSDRGTTLAARDPARIVEFANDGGAKLPQRAPSPVPGKDRIRALRAEAWRLLGKKARLEADAIAQAVLAEVPLDAGMLRCRAEVALAMRDLPAALELATLAWAQPSATSEHALLLADILLKTNRPADVIDLIASASARLSNAVTLVRPHVEALRRLGRYDEAAAVFDVQDMRALPRSLQLLRALVLVECEREFDAIEALCDLVEGIDPGRADLGGIVNVVDILRQRRAIGRSNERLVRALSRLPPHFRLAWLVAPDAPSPEALDHDDCAVVAVQGQEADPRIAGVFKDWPRHPASSFARNFRPEQDVNLRSYRNVYLYVFESGFILLDRDWNPLDISYPYALPTHVDLIRDRSPVSLGSIFYAGDRFAPRNYCHWISDYLPRILVANDLGVDLKIGIPRYDAKKFQLDSLSFFGIDPHSVHNIANGLYHCEVLKILDSSSHRFQRYFQHGNAKYASALLRRLPRADGLPSKRIWLTRGETKIRHLVNEAEVNQLVEKLGFRAIDAGAMPFAEQVQLMMSAAHVAGPHGAAFQNILFCRERTGVAEFFPANYGTPAFAVMAALRNLRYQPFIVEAAGSVVRLGQERQSADFSADLSSIEAGIRSLLRETAAP</sequence>
<keyword evidence="2" id="KW-0808">Transferase</keyword>
<keyword evidence="6" id="KW-1185">Reference proteome</keyword>
<dbReference type="Pfam" id="PF04577">
    <property type="entry name" value="Glyco_transf_61"/>
    <property type="match status" value="2"/>
</dbReference>
<comment type="caution">
    <text evidence="5">The sequence shown here is derived from an EMBL/GenBank/DDBJ whole genome shotgun (WGS) entry which is preliminary data.</text>
</comment>
<dbReference type="RefSeq" id="WP_211868279.1">
    <property type="nucleotide sequence ID" value="NZ_JAAEDI010000009.1"/>
</dbReference>
<protein>
    <submittedName>
        <fullName evidence="5">DUF563 domain-containing protein</fullName>
    </submittedName>
</protein>
<dbReference type="InterPro" id="IPR049625">
    <property type="entry name" value="Glyco_transf_61_cat"/>
</dbReference>